<dbReference type="KEGG" id="axe:P40_14415"/>
<keyword evidence="2" id="KW-1185">Reference proteome</keyword>
<reference evidence="1" key="1">
    <citation type="submission" date="2022-01" db="EMBL/GenBank/DDBJ databases">
        <authorList>
            <person name="Karlyshev A.V."/>
            <person name="Jaspars M."/>
        </authorList>
    </citation>
    <scope>NUCLEOTIDE SEQUENCE</scope>
    <source>
        <strain evidence="1">AGSA3-2</strain>
    </source>
</reference>
<dbReference type="RefSeq" id="WP_080531251.1">
    <property type="nucleotide sequence ID" value="NZ_CBDDTQ010000005.1"/>
</dbReference>
<gene>
    <name evidence="1" type="ORF">LZG35_12800</name>
</gene>
<dbReference type="AlphaFoldDB" id="A0A9Q3ZHS5"/>
<evidence type="ECO:0000313" key="1">
    <source>
        <dbReference type="EMBL" id="MCE7509522.1"/>
    </source>
</evidence>
<comment type="caution">
    <text evidence="1">The sequence shown here is derived from an EMBL/GenBank/DDBJ whole genome shotgun (WGS) entry which is preliminary data.</text>
</comment>
<protein>
    <submittedName>
        <fullName evidence="1">Uncharacterized protein</fullName>
    </submittedName>
</protein>
<sequence length="225" mass="26123">MGTTGANTINHASYQHFIARFSGDLARIARQTRGEHTAEDIQGEIWITAYDLQAKKGIEVNFNDPEHQQLILSFTYQRLVEYTEKRLRYASSLDHSAYEDDTFGPLDRIAGEAKTDPVDQLQRKEQEARDQEALAAQGMSVAAAWLLVWDRCGRRMVHVARFLRISRSHAYRCYDKVQNLVRVQTVLGLGMEGEAYRQVAPWRPFRLYREPEQLWFDFDPKLELD</sequence>
<dbReference type="EMBL" id="JAJVKT010000015">
    <property type="protein sequence ID" value="MCE7509522.1"/>
    <property type="molecule type" value="Genomic_DNA"/>
</dbReference>
<proteinExistence type="predicted"/>
<accession>A0A9Q3ZHS5</accession>
<dbReference type="Proteomes" id="UP001107961">
    <property type="component" value="Unassembled WGS sequence"/>
</dbReference>
<organism evidence="1 2">
    <name type="scientific">Alloalcanivorax xenomutans</name>
    <dbReference type="NCBI Taxonomy" id="1094342"/>
    <lineage>
        <taxon>Bacteria</taxon>
        <taxon>Pseudomonadati</taxon>
        <taxon>Pseudomonadota</taxon>
        <taxon>Gammaproteobacteria</taxon>
        <taxon>Oceanospirillales</taxon>
        <taxon>Alcanivoracaceae</taxon>
        <taxon>Alloalcanivorax</taxon>
    </lineage>
</organism>
<evidence type="ECO:0000313" key="2">
    <source>
        <dbReference type="Proteomes" id="UP001107961"/>
    </source>
</evidence>
<name>A0A9Q3ZHS5_9GAMM</name>